<feature type="compositionally biased region" description="Polar residues" evidence="1">
    <location>
        <begin position="93"/>
        <end position="102"/>
    </location>
</feature>
<dbReference type="AlphaFoldDB" id="A0A183KRE0"/>
<protein>
    <submittedName>
        <fullName evidence="2 4">Uncharacterized protein</fullName>
    </submittedName>
</protein>
<evidence type="ECO:0000256" key="1">
    <source>
        <dbReference type="SAM" id="MobiDB-lite"/>
    </source>
</evidence>
<dbReference type="WBParaSite" id="SCUD_0001762901-mRNA-1">
    <property type="protein sequence ID" value="SCUD_0001762901-mRNA-1"/>
    <property type="gene ID" value="SCUD_0001762901"/>
</dbReference>
<keyword evidence="3" id="KW-1185">Reference proteome</keyword>
<sequence length="102" mass="11365">MCSRNHRTSIPSELKTISRLNTSGNSFVSSTEDQLRTHQQTLEHWLLNAVIHTFAKFSSSHKSPCAPSVLNQGFPTPIDRSSLPTDPAKSPKIRSSSSQFRK</sequence>
<evidence type="ECO:0000313" key="2">
    <source>
        <dbReference type="EMBL" id="VDP63922.1"/>
    </source>
</evidence>
<reference evidence="4" key="1">
    <citation type="submission" date="2016-06" db="UniProtKB">
        <authorList>
            <consortium name="WormBaseParasite"/>
        </authorList>
    </citation>
    <scope>IDENTIFICATION</scope>
</reference>
<feature type="region of interest" description="Disordered" evidence="1">
    <location>
        <begin position="59"/>
        <end position="102"/>
    </location>
</feature>
<reference evidence="2 3" key="2">
    <citation type="submission" date="2018-11" db="EMBL/GenBank/DDBJ databases">
        <authorList>
            <consortium name="Pathogen Informatics"/>
        </authorList>
    </citation>
    <scope>NUCLEOTIDE SEQUENCE [LARGE SCALE GENOMIC DNA]</scope>
    <source>
        <strain evidence="2">Dakar</strain>
        <strain evidence="3">Dakar, Senegal</strain>
    </source>
</reference>
<proteinExistence type="predicted"/>
<evidence type="ECO:0000313" key="3">
    <source>
        <dbReference type="Proteomes" id="UP000279833"/>
    </source>
</evidence>
<organism evidence="4">
    <name type="scientific">Schistosoma curassoni</name>
    <dbReference type="NCBI Taxonomy" id="6186"/>
    <lineage>
        <taxon>Eukaryota</taxon>
        <taxon>Metazoa</taxon>
        <taxon>Spiralia</taxon>
        <taxon>Lophotrochozoa</taxon>
        <taxon>Platyhelminthes</taxon>
        <taxon>Trematoda</taxon>
        <taxon>Digenea</taxon>
        <taxon>Strigeidida</taxon>
        <taxon>Schistosomatoidea</taxon>
        <taxon>Schistosomatidae</taxon>
        <taxon>Schistosoma</taxon>
    </lineage>
</organism>
<evidence type="ECO:0000313" key="4">
    <source>
        <dbReference type="WBParaSite" id="SCUD_0001762901-mRNA-1"/>
    </source>
</evidence>
<dbReference type="Proteomes" id="UP000279833">
    <property type="component" value="Unassembled WGS sequence"/>
</dbReference>
<dbReference type="EMBL" id="UZAK01040023">
    <property type="protein sequence ID" value="VDP63922.1"/>
    <property type="molecule type" value="Genomic_DNA"/>
</dbReference>
<gene>
    <name evidence="2" type="ORF">SCUD_LOCUS17626</name>
</gene>
<name>A0A183KRE0_9TREM</name>
<accession>A0A183KRE0</accession>
<dbReference type="STRING" id="6186.A0A183KRE0"/>